<evidence type="ECO:0000256" key="1">
    <source>
        <dbReference type="SAM" id="Phobius"/>
    </source>
</evidence>
<keyword evidence="1" id="KW-0472">Membrane</keyword>
<name>A0A0F9R8K5_9ZZZZ</name>
<feature type="transmembrane region" description="Helical" evidence="1">
    <location>
        <begin position="148"/>
        <end position="168"/>
    </location>
</feature>
<reference evidence="2" key="1">
    <citation type="journal article" date="2015" name="Nature">
        <title>Complex archaea that bridge the gap between prokaryotes and eukaryotes.</title>
        <authorList>
            <person name="Spang A."/>
            <person name="Saw J.H."/>
            <person name="Jorgensen S.L."/>
            <person name="Zaremba-Niedzwiedzka K."/>
            <person name="Martijn J."/>
            <person name="Lind A.E."/>
            <person name="van Eijk R."/>
            <person name="Schleper C."/>
            <person name="Guy L."/>
            <person name="Ettema T.J."/>
        </authorList>
    </citation>
    <scope>NUCLEOTIDE SEQUENCE</scope>
</reference>
<dbReference type="AlphaFoldDB" id="A0A0F9R8K5"/>
<feature type="transmembrane region" description="Helical" evidence="1">
    <location>
        <begin position="236"/>
        <end position="255"/>
    </location>
</feature>
<dbReference type="EMBL" id="LAZR01001373">
    <property type="protein sequence ID" value="KKN45677.1"/>
    <property type="molecule type" value="Genomic_DNA"/>
</dbReference>
<dbReference type="InterPro" id="IPR036259">
    <property type="entry name" value="MFS_trans_sf"/>
</dbReference>
<sequence length="290" mass="33753">MIFAISDPILQYFTFFSSIEMLLYAIIVGYFMLLFFFFLFIRYRTSKKLYWLFFSVFFLCFGIGRTFFILYYFYAPELYDPIAMNGTEVVSSLMLYFRFATFFTWMGVTCLVGLLGILLLPPEAKAEQGEEKVKSSENWFKDKNNIKIVIRIILIVIPFVIGILALILPDNVFMDPDFETDYNISVNLITVKIGSWEYPIGRFLYNFIMMPILVAIIPFIFLYLAWKTFGVLRKSYALNAFGFFLYWIGRILQGALDVASLPHLKAVLPPLIILIALLIIVIANNYEQLK</sequence>
<gene>
    <name evidence="2" type="ORF">LCGC14_0680670</name>
</gene>
<dbReference type="SUPFAM" id="SSF103473">
    <property type="entry name" value="MFS general substrate transporter"/>
    <property type="match status" value="1"/>
</dbReference>
<comment type="caution">
    <text evidence="2">The sequence shown here is derived from an EMBL/GenBank/DDBJ whole genome shotgun (WGS) entry which is preliminary data.</text>
</comment>
<keyword evidence="1" id="KW-1133">Transmembrane helix</keyword>
<keyword evidence="1" id="KW-0812">Transmembrane</keyword>
<protein>
    <submittedName>
        <fullName evidence="2">Uncharacterized protein</fullName>
    </submittedName>
</protein>
<evidence type="ECO:0000313" key="2">
    <source>
        <dbReference type="EMBL" id="KKN45677.1"/>
    </source>
</evidence>
<feature type="transmembrane region" description="Helical" evidence="1">
    <location>
        <begin position="95"/>
        <end position="120"/>
    </location>
</feature>
<feature type="transmembrane region" description="Helical" evidence="1">
    <location>
        <begin position="21"/>
        <end position="43"/>
    </location>
</feature>
<feature type="transmembrane region" description="Helical" evidence="1">
    <location>
        <begin position="50"/>
        <end position="75"/>
    </location>
</feature>
<organism evidence="2">
    <name type="scientific">marine sediment metagenome</name>
    <dbReference type="NCBI Taxonomy" id="412755"/>
    <lineage>
        <taxon>unclassified sequences</taxon>
        <taxon>metagenomes</taxon>
        <taxon>ecological metagenomes</taxon>
    </lineage>
</organism>
<accession>A0A0F9R8K5</accession>
<proteinExistence type="predicted"/>
<feature type="transmembrane region" description="Helical" evidence="1">
    <location>
        <begin position="267"/>
        <end position="286"/>
    </location>
</feature>
<feature type="transmembrane region" description="Helical" evidence="1">
    <location>
        <begin position="203"/>
        <end position="224"/>
    </location>
</feature>